<evidence type="ECO:0000313" key="18">
    <source>
        <dbReference type="Proteomes" id="UP001487740"/>
    </source>
</evidence>
<comment type="subcellular location">
    <subcellularLocation>
        <location evidence="1">Cell membrane</location>
        <topology evidence="1">Multi-pass membrane protein</topology>
    </subcellularLocation>
</comment>
<dbReference type="Proteomes" id="UP001487740">
    <property type="component" value="Unassembled WGS sequence"/>
</dbReference>
<evidence type="ECO:0000259" key="15">
    <source>
        <dbReference type="SMART" id="SM00079"/>
    </source>
</evidence>
<dbReference type="EMBL" id="JARAKH010000025">
    <property type="protein sequence ID" value="KAK8390292.1"/>
    <property type="molecule type" value="Genomic_DNA"/>
</dbReference>
<dbReference type="PANTHER" id="PTHR42643:SF24">
    <property type="entry name" value="IONOTROPIC RECEPTOR 60A"/>
    <property type="match status" value="1"/>
</dbReference>
<dbReference type="Gene3D" id="3.40.190.10">
    <property type="entry name" value="Periplasmic binding protein-like II"/>
    <property type="match status" value="1"/>
</dbReference>
<evidence type="ECO:0000256" key="10">
    <source>
        <dbReference type="ARBA" id="ARBA00023180"/>
    </source>
</evidence>
<keyword evidence="9" id="KW-0675">Receptor</keyword>
<evidence type="ECO:0000256" key="5">
    <source>
        <dbReference type="ARBA" id="ARBA00022692"/>
    </source>
</evidence>
<keyword evidence="18" id="KW-1185">Reference proteome</keyword>
<evidence type="ECO:0000256" key="4">
    <source>
        <dbReference type="ARBA" id="ARBA00022475"/>
    </source>
</evidence>
<feature type="transmembrane region" description="Helical" evidence="14">
    <location>
        <begin position="140"/>
        <end position="159"/>
    </location>
</feature>
<dbReference type="InterPro" id="IPR052192">
    <property type="entry name" value="Insect_Ionotropic_Sensory_Rcpt"/>
</dbReference>
<evidence type="ECO:0000256" key="1">
    <source>
        <dbReference type="ARBA" id="ARBA00004651"/>
    </source>
</evidence>
<reference evidence="17 18" key="1">
    <citation type="submission" date="2023-03" db="EMBL/GenBank/DDBJ databases">
        <title>High-quality genome of Scylla paramamosain provides insights in environmental adaptation.</title>
        <authorList>
            <person name="Zhang L."/>
        </authorList>
    </citation>
    <scope>NUCLEOTIDE SEQUENCE [LARGE SCALE GENOMIC DNA]</scope>
    <source>
        <strain evidence="17">LZ_2023a</strain>
        <tissue evidence="17">Muscle</tissue>
    </source>
</reference>
<dbReference type="GO" id="GO:0050906">
    <property type="term" value="P:detection of stimulus involved in sensory perception"/>
    <property type="evidence" value="ECO:0007669"/>
    <property type="project" value="UniProtKB-ARBA"/>
</dbReference>
<dbReference type="SMART" id="SM00918">
    <property type="entry name" value="Lig_chan-Glu_bd"/>
    <property type="match status" value="1"/>
</dbReference>
<dbReference type="SMART" id="SM00079">
    <property type="entry name" value="PBPe"/>
    <property type="match status" value="1"/>
</dbReference>
<proteinExistence type="inferred from homology"/>
<keyword evidence="8 14" id="KW-0472">Membrane</keyword>
<comment type="similarity">
    <text evidence="2">Belongs to the glutamate-gated ion channel (TC 1.A.10.1) family.</text>
</comment>
<evidence type="ECO:0000256" key="8">
    <source>
        <dbReference type="ARBA" id="ARBA00023136"/>
    </source>
</evidence>
<feature type="region of interest" description="Disordered" evidence="13">
    <location>
        <begin position="805"/>
        <end position="833"/>
    </location>
</feature>
<evidence type="ECO:0000256" key="2">
    <source>
        <dbReference type="ARBA" id="ARBA00008685"/>
    </source>
</evidence>
<dbReference type="AlphaFoldDB" id="A0AAW0TUN4"/>
<evidence type="ECO:0000313" key="17">
    <source>
        <dbReference type="EMBL" id="KAK8390292.1"/>
    </source>
</evidence>
<organism evidence="17 18">
    <name type="scientific">Scylla paramamosain</name>
    <name type="common">Mud crab</name>
    <dbReference type="NCBI Taxonomy" id="85552"/>
    <lineage>
        <taxon>Eukaryota</taxon>
        <taxon>Metazoa</taxon>
        <taxon>Ecdysozoa</taxon>
        <taxon>Arthropoda</taxon>
        <taxon>Crustacea</taxon>
        <taxon>Multicrustacea</taxon>
        <taxon>Malacostraca</taxon>
        <taxon>Eumalacostraca</taxon>
        <taxon>Eucarida</taxon>
        <taxon>Decapoda</taxon>
        <taxon>Pleocyemata</taxon>
        <taxon>Brachyura</taxon>
        <taxon>Eubrachyura</taxon>
        <taxon>Portunoidea</taxon>
        <taxon>Portunidae</taxon>
        <taxon>Portuninae</taxon>
        <taxon>Scylla</taxon>
    </lineage>
</organism>
<keyword evidence="6 14" id="KW-1133">Transmembrane helix</keyword>
<keyword evidence="10" id="KW-0325">Glycoprotein</keyword>
<dbReference type="GO" id="GO:0005886">
    <property type="term" value="C:plasma membrane"/>
    <property type="evidence" value="ECO:0007669"/>
    <property type="project" value="UniProtKB-SubCell"/>
</dbReference>
<keyword evidence="12" id="KW-0407">Ion channel</keyword>
<keyword evidence="3" id="KW-0813">Transport</keyword>
<name>A0AAW0TUN4_SCYPA</name>
<evidence type="ECO:0000256" key="13">
    <source>
        <dbReference type="SAM" id="MobiDB-lite"/>
    </source>
</evidence>
<feature type="transmembrane region" description="Helical" evidence="14">
    <location>
        <begin position="212"/>
        <end position="230"/>
    </location>
</feature>
<evidence type="ECO:0000256" key="3">
    <source>
        <dbReference type="ARBA" id="ARBA00022448"/>
    </source>
</evidence>
<dbReference type="Pfam" id="PF10613">
    <property type="entry name" value="Lig_chan-Glu_bd"/>
    <property type="match status" value="1"/>
</dbReference>
<sequence length="923" mass="100121">MQRKAKTKELLEGHVMTIVLKHRLPYVSLKLDGRRVLGASGILIELLHSLTRLYNFSYTMKLPDDDQWGSINSEGKWNGMVGEVHRYEMDMALGPTSITEEREKAIDFTTPFDFEPWDIMIAAAGENVDLATFLMPFNDLVWVGLLVSWALVGSLTVLLSHPLSGFPRASTYPYRHAPRPVSLLRSLLDNLGSLTSQSVTQPQTEATRVLAAWWWVFSVITIASYSSKLISSITVRFSNPGITSMLQMVETRSMLWTYQANSAMEELFKYSEPNSMFGKVGGLHRERDGLLVFSFEGGVNAVLQDGLAYIEDASLLEMAIASDLAIHGSCRMSLVKDHFFSTRFGMILQRGSPYRDAFSLNILQFLDTGLMDAWKKRFWPVASRCVSGTKKQPVRALNLLDAAGTLLLLLGGALLASTLLLGEILLGRMIIVEKWNVFVKGAESLATMDVDVSGASVSDSEGCGNGPSSGHMSGQGGVGGGSKLKRSSSAPMINQLVPQGPASTPNISSISSREVLMHPLGPSLPCPLAARGGAGPLRVCQLREEEGMDVVNREAAHEKTVKSTLQITDCLSQSWEDITLTEDVGRPKSHIISGVSLPTSVSGPISVSSTVTSIASGTVSGSAAPVHRDYTDPLHLTIVPTVVPLGNSASPTRGVGRQCFSPALQQHVPNISFCPSPSPTKRTFSTRRSLSPIALRPSPLGAGLKRKYDVEERCEPFLTPRKRASTCTPDRCVGGLLMTQAHSVGSLETLAPQTLCVPQGSPGLSAPPYSPASIAETAAPTPDPPPHLFKPVSPALNTDQTASFRNQEHGGRYGGQDPGDCFSSHDHTHHFRGRESRDHFVGQEHNDHYRSQEHSGPIVGQEHRDQFEAQQHRQAYDGQVKGADTSDGSSNDAMITEDVPASDLKSYQDMDLSESITQSPLNI</sequence>
<evidence type="ECO:0000256" key="14">
    <source>
        <dbReference type="SAM" id="Phobius"/>
    </source>
</evidence>
<feature type="domain" description="Ionotropic glutamate receptor C-terminal" evidence="15">
    <location>
        <begin position="19"/>
        <end position="381"/>
    </location>
</feature>
<evidence type="ECO:0000256" key="6">
    <source>
        <dbReference type="ARBA" id="ARBA00022989"/>
    </source>
</evidence>
<evidence type="ECO:0008006" key="19">
    <source>
        <dbReference type="Google" id="ProtNLM"/>
    </source>
</evidence>
<feature type="compositionally biased region" description="Polar residues" evidence="13">
    <location>
        <begin position="914"/>
        <end position="923"/>
    </location>
</feature>
<dbReference type="SUPFAM" id="SSF53850">
    <property type="entry name" value="Periplasmic binding protein-like II"/>
    <property type="match status" value="1"/>
</dbReference>
<feature type="domain" description="Ionotropic glutamate receptor L-glutamate and glycine-binding" evidence="16">
    <location>
        <begin position="25"/>
        <end position="86"/>
    </location>
</feature>
<evidence type="ECO:0000256" key="7">
    <source>
        <dbReference type="ARBA" id="ARBA00023065"/>
    </source>
</evidence>
<feature type="transmembrane region" description="Helical" evidence="14">
    <location>
        <begin position="399"/>
        <end position="421"/>
    </location>
</feature>
<dbReference type="Pfam" id="PF00060">
    <property type="entry name" value="Lig_chan"/>
    <property type="match status" value="1"/>
</dbReference>
<protein>
    <recommendedName>
        <fullName evidence="19">Glutamate receptor ionotropic, delta-1</fullName>
    </recommendedName>
</protein>
<keyword evidence="4" id="KW-1003">Cell membrane</keyword>
<evidence type="ECO:0000259" key="16">
    <source>
        <dbReference type="SMART" id="SM00918"/>
    </source>
</evidence>
<keyword evidence="7" id="KW-0406">Ion transport</keyword>
<comment type="caution">
    <text evidence="17">The sequence shown here is derived from an EMBL/GenBank/DDBJ whole genome shotgun (WGS) entry which is preliminary data.</text>
</comment>
<feature type="region of interest" description="Disordered" evidence="13">
    <location>
        <begin position="867"/>
        <end position="923"/>
    </location>
</feature>
<dbReference type="InterPro" id="IPR001320">
    <property type="entry name" value="Iontro_rcpt_C"/>
</dbReference>
<feature type="region of interest" description="Disordered" evidence="13">
    <location>
        <begin position="456"/>
        <end position="487"/>
    </location>
</feature>
<gene>
    <name evidence="17" type="ORF">O3P69_010167</name>
</gene>
<feature type="compositionally biased region" description="Gly residues" evidence="13">
    <location>
        <begin position="463"/>
        <end position="482"/>
    </location>
</feature>
<dbReference type="GO" id="GO:0015276">
    <property type="term" value="F:ligand-gated monoatomic ion channel activity"/>
    <property type="evidence" value="ECO:0007669"/>
    <property type="project" value="InterPro"/>
</dbReference>
<dbReference type="InterPro" id="IPR019594">
    <property type="entry name" value="Glu/Gly-bd"/>
</dbReference>
<evidence type="ECO:0000256" key="12">
    <source>
        <dbReference type="ARBA" id="ARBA00023303"/>
    </source>
</evidence>
<dbReference type="Gene3D" id="1.10.287.70">
    <property type="match status" value="1"/>
</dbReference>
<keyword evidence="11" id="KW-1071">Ligand-gated ion channel</keyword>
<evidence type="ECO:0000256" key="11">
    <source>
        <dbReference type="ARBA" id="ARBA00023286"/>
    </source>
</evidence>
<keyword evidence="5 14" id="KW-0812">Transmembrane</keyword>
<feature type="region of interest" description="Disordered" evidence="13">
    <location>
        <begin position="762"/>
        <end position="786"/>
    </location>
</feature>
<evidence type="ECO:0000256" key="9">
    <source>
        <dbReference type="ARBA" id="ARBA00023170"/>
    </source>
</evidence>
<accession>A0AAW0TUN4</accession>
<dbReference type="PANTHER" id="PTHR42643">
    <property type="entry name" value="IONOTROPIC RECEPTOR 20A-RELATED"/>
    <property type="match status" value="1"/>
</dbReference>